<proteinExistence type="predicted"/>
<keyword evidence="1" id="KW-1133">Transmembrane helix</keyword>
<sequence>MVVSSVGQVVAPDLLVALVGLVVVLFVARLVLRVVWKVALLALVVFGVLWVAGMPQAVALL</sequence>
<keyword evidence="1" id="KW-0472">Membrane</keyword>
<keyword evidence="1" id="KW-0812">Transmembrane</keyword>
<feature type="transmembrane region" description="Helical" evidence="1">
    <location>
        <begin position="14"/>
        <end position="32"/>
    </location>
</feature>
<dbReference type="InterPro" id="IPR058342">
    <property type="entry name" value="DUF8029"/>
</dbReference>
<dbReference type="RefSeq" id="WP_250873666.1">
    <property type="nucleotide sequence ID" value="NZ_JALXFV010000005.1"/>
</dbReference>
<keyword evidence="3" id="KW-1185">Reference proteome</keyword>
<protein>
    <submittedName>
        <fullName evidence="2">Uncharacterized protein</fullName>
    </submittedName>
</protein>
<evidence type="ECO:0000313" key="3">
    <source>
        <dbReference type="Proteomes" id="UP001597187"/>
    </source>
</evidence>
<dbReference type="AlphaFoldDB" id="A0ABD6AVB2"/>
<accession>A0ABD6AVB2</accession>
<feature type="transmembrane region" description="Helical" evidence="1">
    <location>
        <begin position="39"/>
        <end position="58"/>
    </location>
</feature>
<gene>
    <name evidence="2" type="ORF">ACFSBT_10425</name>
</gene>
<dbReference type="Pfam" id="PF26072">
    <property type="entry name" value="DUF8029"/>
    <property type="match status" value="1"/>
</dbReference>
<name>A0ABD6AVB2_9EURY</name>
<dbReference type="EMBL" id="JBHUDC010000005">
    <property type="protein sequence ID" value="MFD1513694.1"/>
    <property type="molecule type" value="Genomic_DNA"/>
</dbReference>
<dbReference type="Proteomes" id="UP001597187">
    <property type="component" value="Unassembled WGS sequence"/>
</dbReference>
<reference evidence="2 3" key="1">
    <citation type="journal article" date="2019" name="Int. J. Syst. Evol. Microbiol.">
        <title>The Global Catalogue of Microorganisms (GCM) 10K type strain sequencing project: providing services to taxonomists for standard genome sequencing and annotation.</title>
        <authorList>
            <consortium name="The Broad Institute Genomics Platform"/>
            <consortium name="The Broad Institute Genome Sequencing Center for Infectious Disease"/>
            <person name="Wu L."/>
            <person name="Ma J."/>
        </authorList>
    </citation>
    <scope>NUCLEOTIDE SEQUENCE [LARGE SCALE GENOMIC DNA]</scope>
    <source>
        <strain evidence="2 3">CGMCC 1.12563</strain>
    </source>
</reference>
<organism evidence="2 3">
    <name type="scientific">Halomarina rubra</name>
    <dbReference type="NCBI Taxonomy" id="2071873"/>
    <lineage>
        <taxon>Archaea</taxon>
        <taxon>Methanobacteriati</taxon>
        <taxon>Methanobacteriota</taxon>
        <taxon>Stenosarchaea group</taxon>
        <taxon>Halobacteria</taxon>
        <taxon>Halobacteriales</taxon>
        <taxon>Natronomonadaceae</taxon>
        <taxon>Halomarina</taxon>
    </lineage>
</organism>
<evidence type="ECO:0000313" key="2">
    <source>
        <dbReference type="EMBL" id="MFD1513694.1"/>
    </source>
</evidence>
<evidence type="ECO:0000256" key="1">
    <source>
        <dbReference type="SAM" id="Phobius"/>
    </source>
</evidence>
<comment type="caution">
    <text evidence="2">The sequence shown here is derived from an EMBL/GenBank/DDBJ whole genome shotgun (WGS) entry which is preliminary data.</text>
</comment>